<evidence type="ECO:0000313" key="2">
    <source>
        <dbReference type="Proteomes" id="UP000243006"/>
    </source>
</evidence>
<name>A0A1Y3EBX1_9BILA</name>
<protein>
    <submittedName>
        <fullName evidence="1">Uncharacterized protein</fullName>
    </submittedName>
</protein>
<comment type="caution">
    <text evidence="1">The sequence shown here is derived from an EMBL/GenBank/DDBJ whole genome shotgun (WGS) entry which is preliminary data.</text>
</comment>
<dbReference type="Proteomes" id="UP000243006">
    <property type="component" value="Unassembled WGS sequence"/>
</dbReference>
<dbReference type="AlphaFoldDB" id="A0A1Y3EBX1"/>
<proteinExistence type="predicted"/>
<accession>A0A1Y3EBX1</accession>
<sequence length="347" mass="38638">MISSAFQLGQRVCDLISENLTPTITATATVSAIDDADACSNFIVKYSHKSATFKRQIDMIKRFNSSSNSSSTSMLAGSEFGSCSTTWNCQKPRRWAPVQFSPLTTPVKRYVQQEQNGLQFPYDTVQSLPVTPVPPSSPTFSEPTHSTCTNNHETGDDILEHLNQLQDVACFNSQLRKASSSSSQYAKPRLVNSSSNFSSGIKFSIISKIKLSDASTCSHEDFSFTKSSGPSHALPLLHHGKEQSAFENEKIDIFFNHFQNEIVICRIINHKLHVVGKMGCCQSCSLLTVSKRDSTETRSRLQTQMVYFDLQVRFFATISIQSFLFVFKISNLKHNLSNIVVSCHCKA</sequence>
<dbReference type="EMBL" id="LVZM01017294">
    <property type="protein sequence ID" value="OUC42622.1"/>
    <property type="molecule type" value="Genomic_DNA"/>
</dbReference>
<reference evidence="1 2" key="1">
    <citation type="submission" date="2015-04" db="EMBL/GenBank/DDBJ databases">
        <title>Draft genome of the roundworm Trichinella nativa.</title>
        <authorList>
            <person name="Mitreva M."/>
        </authorList>
    </citation>
    <scope>NUCLEOTIDE SEQUENCE [LARGE SCALE GENOMIC DNA]</scope>
    <source>
        <strain evidence="1 2">ISS45</strain>
    </source>
</reference>
<organism evidence="1 2">
    <name type="scientific">Trichinella nativa</name>
    <dbReference type="NCBI Taxonomy" id="6335"/>
    <lineage>
        <taxon>Eukaryota</taxon>
        <taxon>Metazoa</taxon>
        <taxon>Ecdysozoa</taxon>
        <taxon>Nematoda</taxon>
        <taxon>Enoplea</taxon>
        <taxon>Dorylaimia</taxon>
        <taxon>Trichinellida</taxon>
        <taxon>Trichinellidae</taxon>
        <taxon>Trichinella</taxon>
    </lineage>
</organism>
<evidence type="ECO:0000313" key="1">
    <source>
        <dbReference type="EMBL" id="OUC42622.1"/>
    </source>
</evidence>
<gene>
    <name evidence="1" type="ORF">D917_02779</name>
</gene>